<gene>
    <name evidence="2" type="ORF">IAA81_05160</name>
</gene>
<dbReference type="Gene3D" id="1.25.40.10">
    <property type="entry name" value="Tetratricopeptide repeat domain"/>
    <property type="match status" value="1"/>
</dbReference>
<dbReference type="PANTHER" id="PTHR12558:SF13">
    <property type="entry name" value="CELL DIVISION CYCLE PROTEIN 27 HOMOLOG"/>
    <property type="match status" value="1"/>
</dbReference>
<dbReference type="AlphaFoldDB" id="A0A9D9HPK4"/>
<feature type="repeat" description="TPR" evidence="1">
    <location>
        <begin position="187"/>
        <end position="220"/>
    </location>
</feature>
<reference evidence="2" key="1">
    <citation type="submission" date="2020-10" db="EMBL/GenBank/DDBJ databases">
        <authorList>
            <person name="Gilroy R."/>
        </authorList>
    </citation>
    <scope>NUCLEOTIDE SEQUENCE</scope>
    <source>
        <strain evidence="2">10532</strain>
    </source>
</reference>
<evidence type="ECO:0000256" key="1">
    <source>
        <dbReference type="PROSITE-ProRule" id="PRU00339"/>
    </source>
</evidence>
<proteinExistence type="predicted"/>
<comment type="caution">
    <text evidence="2">The sequence shown here is derived from an EMBL/GenBank/DDBJ whole genome shotgun (WGS) entry which is preliminary data.</text>
</comment>
<name>A0A9D9HPK4_9SPIR</name>
<dbReference type="InterPro" id="IPR011990">
    <property type="entry name" value="TPR-like_helical_dom_sf"/>
</dbReference>
<evidence type="ECO:0000313" key="2">
    <source>
        <dbReference type="EMBL" id="MBO8457602.1"/>
    </source>
</evidence>
<organism evidence="2 3">
    <name type="scientific">Candidatus Gallitreponema excrementavium</name>
    <dbReference type="NCBI Taxonomy" id="2840840"/>
    <lineage>
        <taxon>Bacteria</taxon>
        <taxon>Pseudomonadati</taxon>
        <taxon>Spirochaetota</taxon>
        <taxon>Spirochaetia</taxon>
        <taxon>Spirochaetales</taxon>
        <taxon>Candidatus Gallitreponema</taxon>
    </lineage>
</organism>
<dbReference type="Proteomes" id="UP000823638">
    <property type="component" value="Unassembled WGS sequence"/>
</dbReference>
<dbReference type="Pfam" id="PF14559">
    <property type="entry name" value="TPR_19"/>
    <property type="match status" value="1"/>
</dbReference>
<dbReference type="InterPro" id="IPR019734">
    <property type="entry name" value="TPR_rpt"/>
</dbReference>
<dbReference type="PANTHER" id="PTHR12558">
    <property type="entry name" value="CELL DIVISION CYCLE 16,23,27"/>
    <property type="match status" value="1"/>
</dbReference>
<dbReference type="SUPFAM" id="SSF48452">
    <property type="entry name" value="TPR-like"/>
    <property type="match status" value="1"/>
</dbReference>
<accession>A0A9D9HPK4</accession>
<dbReference type="PROSITE" id="PS51257">
    <property type="entry name" value="PROKAR_LIPOPROTEIN"/>
    <property type="match status" value="1"/>
</dbReference>
<evidence type="ECO:0000313" key="3">
    <source>
        <dbReference type="Proteomes" id="UP000823638"/>
    </source>
</evidence>
<keyword evidence="1" id="KW-0802">TPR repeat</keyword>
<dbReference type="EMBL" id="JADIMM010000070">
    <property type="protein sequence ID" value="MBO8457602.1"/>
    <property type="molecule type" value="Genomic_DNA"/>
</dbReference>
<sequence length="241" mass="27524">MNNIRFCILGFAVFLLFSCGASPNYIRRIQALEEGVSNPTTIEELKDAIGKYEKRVEDIVGAQSQTGIWYKILATRYIDKAMYGEALDALRAAIQYYPSNQNLFYYVGVCAGYMAKSTLDFGEGDYKADRERYLGLAESGYERALEIQPDYSRAMYGLGVLYTFEMNQPEKAVPLLENFLTIQTKDTSGMFVLARAYYMTGRYDEAVSTYDRIIETTKVEEQKKDAMENKELILTFLYGEN</sequence>
<dbReference type="PROSITE" id="PS50005">
    <property type="entry name" value="TPR"/>
    <property type="match status" value="1"/>
</dbReference>
<reference evidence="2" key="2">
    <citation type="journal article" date="2021" name="PeerJ">
        <title>Extensive microbial diversity within the chicken gut microbiome revealed by metagenomics and culture.</title>
        <authorList>
            <person name="Gilroy R."/>
            <person name="Ravi A."/>
            <person name="Getino M."/>
            <person name="Pursley I."/>
            <person name="Horton D.L."/>
            <person name="Alikhan N.F."/>
            <person name="Baker D."/>
            <person name="Gharbi K."/>
            <person name="Hall N."/>
            <person name="Watson M."/>
            <person name="Adriaenssens E.M."/>
            <person name="Foster-Nyarko E."/>
            <person name="Jarju S."/>
            <person name="Secka A."/>
            <person name="Antonio M."/>
            <person name="Oren A."/>
            <person name="Chaudhuri R.R."/>
            <person name="La Ragione R."/>
            <person name="Hildebrand F."/>
            <person name="Pallen M.J."/>
        </authorList>
    </citation>
    <scope>NUCLEOTIDE SEQUENCE</scope>
    <source>
        <strain evidence="2">10532</strain>
    </source>
</reference>
<protein>
    <submittedName>
        <fullName evidence="2">Tetratricopeptide repeat protein</fullName>
    </submittedName>
</protein>